<keyword evidence="2" id="KW-1185">Reference proteome</keyword>
<evidence type="ECO:0000313" key="2">
    <source>
        <dbReference type="Proteomes" id="UP000274199"/>
    </source>
</evidence>
<protein>
    <submittedName>
        <fullName evidence="1">Uncharacterized protein</fullName>
    </submittedName>
</protein>
<accession>A0A3G3BV80</accession>
<sequence>MINLTNEQWKEVNGLVKSLATDYAKGFDEEVFGKGEIHKDLEGGYEQREYGGNYFTLESEIGEQIKFVLEKAMGDESDSIDYRMVEGFYELVMDFENWLTEQLPTGWYVYFEDGDIWVARRWDNLEDIDEDVKYLVNE</sequence>
<reference evidence="1 2" key="1">
    <citation type="submission" date="2018-09" db="EMBL/GenBank/DDBJ databases">
        <title>Comparative Genomic Analysis of Eight Novel Haloalkaliphilic Bacteriophages from Lake Elmenteita, Kenya.</title>
        <authorList>
            <person name="Akhwale J.K."/>
        </authorList>
    </citation>
    <scope>NUCLEOTIDE SEQUENCE [LARGE SCALE GENOMIC DNA]</scope>
</reference>
<dbReference type="Proteomes" id="UP000274199">
    <property type="component" value="Segment"/>
</dbReference>
<evidence type="ECO:0000313" key="1">
    <source>
        <dbReference type="EMBL" id="AYP68135.1"/>
    </source>
</evidence>
<organism evidence="1 2">
    <name type="scientific">Bacillus phage vB_BcoS-136</name>
    <dbReference type="NCBI Taxonomy" id="2419619"/>
    <lineage>
        <taxon>Viruses</taxon>
        <taxon>Duplodnaviria</taxon>
        <taxon>Heunggongvirae</taxon>
        <taxon>Uroviricota</taxon>
        <taxon>Caudoviricetes</taxon>
        <taxon>Heleneionescovirinae</taxon>
        <taxon>Kenyattavirus</taxon>
        <taxon>Kenyattavirus kv136</taxon>
    </lineage>
</organism>
<name>A0A3G3BV80_9CAUD</name>
<proteinExistence type="predicted"/>
<gene>
    <name evidence="1" type="ORF">vBBcoS136_00003</name>
</gene>
<dbReference type="EMBL" id="MH884508">
    <property type="protein sequence ID" value="AYP68135.1"/>
    <property type="molecule type" value="Genomic_DNA"/>
</dbReference>